<reference evidence="2 3" key="1">
    <citation type="submission" date="2018-10" db="EMBL/GenBank/DDBJ databases">
        <title>Complete Genome Sequence and Transcriptomic Profiles of a Marine Bacterium, Pseudoalteromonas agarivorans Hao 2018.</title>
        <authorList>
            <person name="Hao L."/>
        </authorList>
    </citation>
    <scope>NUCLEOTIDE SEQUENCE [LARGE SCALE GENOMIC DNA]</scope>
    <source>
        <strain evidence="2 3">Hao 2018</strain>
    </source>
</reference>
<dbReference type="EMBL" id="CP033065">
    <property type="protein sequence ID" value="AYM86686.1"/>
    <property type="molecule type" value="Genomic_DNA"/>
</dbReference>
<accession>A0AAD0TZ23</accession>
<feature type="transmembrane region" description="Helical" evidence="1">
    <location>
        <begin position="53"/>
        <end position="73"/>
    </location>
</feature>
<name>A0AAD0TZ23_9GAMM</name>
<proteinExistence type="predicted"/>
<evidence type="ECO:0000313" key="2">
    <source>
        <dbReference type="EMBL" id="AYM86686.1"/>
    </source>
</evidence>
<keyword evidence="1" id="KW-1133">Transmembrane helix</keyword>
<keyword evidence="1" id="KW-0812">Transmembrane</keyword>
<gene>
    <name evidence="2" type="ORF">D9T18_08175</name>
</gene>
<evidence type="ECO:0000313" key="3">
    <source>
        <dbReference type="Proteomes" id="UP000279995"/>
    </source>
</evidence>
<keyword evidence="1" id="KW-0472">Membrane</keyword>
<organism evidence="2 3">
    <name type="scientific">Pseudoalteromonas agarivorans</name>
    <dbReference type="NCBI Taxonomy" id="176102"/>
    <lineage>
        <taxon>Bacteria</taxon>
        <taxon>Pseudomonadati</taxon>
        <taxon>Pseudomonadota</taxon>
        <taxon>Gammaproteobacteria</taxon>
        <taxon>Alteromonadales</taxon>
        <taxon>Pseudoalteromonadaceae</taxon>
        <taxon>Pseudoalteromonas</taxon>
    </lineage>
</organism>
<dbReference type="AlphaFoldDB" id="A0AAD0TZ23"/>
<sequence length="74" mass="7835">MILSEAATTIIKLLSVLTSPKAAVKYISVAVSIVVSWKYFSELAKSFGTAEENISIVVLLAGIGFGSIFGQIIE</sequence>
<dbReference type="Proteomes" id="UP000279995">
    <property type="component" value="Chromosome I"/>
</dbReference>
<protein>
    <submittedName>
        <fullName evidence="2">Uncharacterized protein</fullName>
    </submittedName>
</protein>
<evidence type="ECO:0000256" key="1">
    <source>
        <dbReference type="SAM" id="Phobius"/>
    </source>
</evidence>